<dbReference type="OrthoDB" id="5382953at2759"/>
<evidence type="ECO:0000313" key="3">
    <source>
        <dbReference type="Proteomes" id="UP000813444"/>
    </source>
</evidence>
<protein>
    <recommendedName>
        <fullName evidence="4">DNA (cytosine-5)-methyltransferase 1 replication foci domain-containing protein</fullName>
    </recommendedName>
</protein>
<evidence type="ECO:0000313" key="2">
    <source>
        <dbReference type="EMBL" id="KAH7318558.1"/>
    </source>
</evidence>
<feature type="compositionally biased region" description="Acidic residues" evidence="1">
    <location>
        <begin position="549"/>
        <end position="564"/>
    </location>
</feature>
<dbReference type="AlphaFoldDB" id="A0A8K0SVG7"/>
<organism evidence="2 3">
    <name type="scientific">Stachybotrys elegans</name>
    <dbReference type="NCBI Taxonomy" id="80388"/>
    <lineage>
        <taxon>Eukaryota</taxon>
        <taxon>Fungi</taxon>
        <taxon>Dikarya</taxon>
        <taxon>Ascomycota</taxon>
        <taxon>Pezizomycotina</taxon>
        <taxon>Sordariomycetes</taxon>
        <taxon>Hypocreomycetidae</taxon>
        <taxon>Hypocreales</taxon>
        <taxon>Stachybotryaceae</taxon>
        <taxon>Stachybotrys</taxon>
    </lineage>
</organism>
<feature type="region of interest" description="Disordered" evidence="1">
    <location>
        <begin position="456"/>
        <end position="565"/>
    </location>
</feature>
<proteinExistence type="predicted"/>
<feature type="region of interest" description="Disordered" evidence="1">
    <location>
        <begin position="647"/>
        <end position="667"/>
    </location>
</feature>
<reference evidence="2" key="1">
    <citation type="journal article" date="2021" name="Nat. Commun.">
        <title>Genetic determinants of endophytism in the Arabidopsis root mycobiome.</title>
        <authorList>
            <person name="Mesny F."/>
            <person name="Miyauchi S."/>
            <person name="Thiergart T."/>
            <person name="Pickel B."/>
            <person name="Atanasova L."/>
            <person name="Karlsson M."/>
            <person name="Huettel B."/>
            <person name="Barry K.W."/>
            <person name="Haridas S."/>
            <person name="Chen C."/>
            <person name="Bauer D."/>
            <person name="Andreopoulos W."/>
            <person name="Pangilinan J."/>
            <person name="LaButti K."/>
            <person name="Riley R."/>
            <person name="Lipzen A."/>
            <person name="Clum A."/>
            <person name="Drula E."/>
            <person name="Henrissat B."/>
            <person name="Kohler A."/>
            <person name="Grigoriev I.V."/>
            <person name="Martin F.M."/>
            <person name="Hacquard S."/>
        </authorList>
    </citation>
    <scope>NUCLEOTIDE SEQUENCE</scope>
    <source>
        <strain evidence="2">MPI-CAGE-CH-0235</strain>
    </source>
</reference>
<feature type="region of interest" description="Disordered" evidence="1">
    <location>
        <begin position="327"/>
        <end position="346"/>
    </location>
</feature>
<dbReference type="EMBL" id="JAGPNK010000007">
    <property type="protein sequence ID" value="KAH7318558.1"/>
    <property type="molecule type" value="Genomic_DNA"/>
</dbReference>
<evidence type="ECO:0008006" key="4">
    <source>
        <dbReference type="Google" id="ProtNLM"/>
    </source>
</evidence>
<feature type="region of interest" description="Disordered" evidence="1">
    <location>
        <begin position="249"/>
        <end position="312"/>
    </location>
</feature>
<feature type="compositionally biased region" description="Low complexity" evidence="1">
    <location>
        <begin position="499"/>
        <end position="509"/>
    </location>
</feature>
<feature type="compositionally biased region" description="Low complexity" evidence="1">
    <location>
        <begin position="297"/>
        <end position="311"/>
    </location>
</feature>
<keyword evidence="3" id="KW-1185">Reference proteome</keyword>
<sequence length="667" mass="74603">MPGRPRRASTSSVESIDENQIQWRQETSVVKTVPKGVHSDDWPIFELRDAVVLNKDGQRLENALEVCTMGPYIVRGHLIIDDPSQRTHLIMRVRSSIPIEIRPCISYSIGESDDSHPRPLIWVSGRGGWYEIDPAPEYRPIYDKMCEATTLYYNTIDIYNSIGPKKSKKSKTDWKEELAPIFLQYAIRIGDGSTFEEVVQRCHDHAPFILTQFLQENEDFFDWKPTHFYKWLTAEHSELFTKAQNMIKNPPELPKISPRNSSPALSLPSRSRETRSVSSARGYDTPDVAVPRPQLPSRTSARSSSSKPAPTNISEAISVPVQEAVPPAPLAAAPPTEPPMATEADDSPLKTIIDALEWAYESLAESKNGMKVSATINKIYFAYKFPNFRNGTSGSHRIPVEETLHYYAKALLDHLDPAKYGRHEIYAWLQEKAATPLMLLAMTPDNFPFRLVPRSKQTRKPASEQLVAGDHTATGSNVTPSSAAATPRVGKRVPGVVHSTTSRLRLTQSSKKRVHAALESDSEAAEPGPKRSHYFSDDETMQDTHDTSSADEDESASSQGEEEDVVRIYMRADRIPSTTPRGPDGTWTCDEGDCGYIVRGGDERECQDRIQEHFRFHEQTARVNLAKSESRGLLPINHLLDKIKALSDKDDGHSGGSPTPIKRKLIV</sequence>
<accession>A0A8K0SVG7</accession>
<feature type="compositionally biased region" description="Low complexity" evidence="1">
    <location>
        <begin position="257"/>
        <end position="269"/>
    </location>
</feature>
<feature type="compositionally biased region" description="Polar residues" evidence="1">
    <location>
        <begin position="473"/>
        <end position="484"/>
    </location>
</feature>
<feature type="compositionally biased region" description="Low complexity" evidence="1">
    <location>
        <begin position="327"/>
        <end position="342"/>
    </location>
</feature>
<evidence type="ECO:0000256" key="1">
    <source>
        <dbReference type="SAM" id="MobiDB-lite"/>
    </source>
</evidence>
<gene>
    <name evidence="2" type="ORF">B0I35DRAFT_432383</name>
</gene>
<name>A0A8K0SVG7_9HYPO</name>
<comment type="caution">
    <text evidence="2">The sequence shown here is derived from an EMBL/GenBank/DDBJ whole genome shotgun (WGS) entry which is preliminary data.</text>
</comment>
<dbReference type="Proteomes" id="UP000813444">
    <property type="component" value="Unassembled WGS sequence"/>
</dbReference>